<dbReference type="EMBL" id="JACHXO010000006">
    <property type="protein sequence ID" value="MBB3196156.1"/>
    <property type="molecule type" value="Genomic_DNA"/>
</dbReference>
<evidence type="ECO:0000313" key="1">
    <source>
        <dbReference type="EMBL" id="MBB3196156.1"/>
    </source>
</evidence>
<sequence>MFLPLSRPLALRAGLRRCGVALLRGEAAVSGAVLLLAAAGVFGTSPAFAQSKSSVVNGIYTCTTQDGRRLTSDRPIPECAAREQRLLNSDGSVRRMVPPAMSPEEQAAAEARKRQLDNEKALQADAVRRDRNLLQRYKDEASHQRAREAALDDIRKAMQLSEKRLKDLAAERKPLLDETEFYKGKRLPFKLQHQLDTNKAATDAQQESIENQRAEMVRLNGIFDDELARLRRMWAGAAPGMMDVKSAPVAASGPASR</sequence>
<proteinExistence type="predicted"/>
<evidence type="ECO:0000313" key="2">
    <source>
        <dbReference type="Proteomes" id="UP000574369"/>
    </source>
</evidence>
<name>A0ABR6GWM5_9BURK</name>
<evidence type="ECO:0008006" key="3">
    <source>
        <dbReference type="Google" id="ProtNLM"/>
    </source>
</evidence>
<dbReference type="RefSeq" id="WP_088453466.1">
    <property type="nucleotide sequence ID" value="NZ_JACHXO010000006.1"/>
</dbReference>
<dbReference type="Proteomes" id="UP000574369">
    <property type="component" value="Unassembled WGS sequence"/>
</dbReference>
<gene>
    <name evidence="1" type="ORF">FHS28_003566</name>
</gene>
<reference evidence="1 2" key="1">
    <citation type="submission" date="2020-08" db="EMBL/GenBank/DDBJ databases">
        <title>Genomic Encyclopedia of Type Strains, Phase III (KMG-III): the genomes of soil and plant-associated and newly described type strains.</title>
        <authorList>
            <person name="Whitman W."/>
        </authorList>
    </citation>
    <scope>NUCLEOTIDE SEQUENCE [LARGE SCALE GENOMIC DNA]</scope>
    <source>
        <strain evidence="1 2">CECT 7247</strain>
    </source>
</reference>
<comment type="caution">
    <text evidence="1">The sequence shown here is derived from an EMBL/GenBank/DDBJ whole genome shotgun (WGS) entry which is preliminary data.</text>
</comment>
<accession>A0ABR6GWM5</accession>
<keyword evidence="2" id="KW-1185">Reference proteome</keyword>
<organism evidence="1 2">
    <name type="scientific">Roseateles terrae</name>
    <dbReference type="NCBI Taxonomy" id="431060"/>
    <lineage>
        <taxon>Bacteria</taxon>
        <taxon>Pseudomonadati</taxon>
        <taxon>Pseudomonadota</taxon>
        <taxon>Betaproteobacteria</taxon>
        <taxon>Burkholderiales</taxon>
        <taxon>Sphaerotilaceae</taxon>
        <taxon>Roseateles</taxon>
    </lineage>
</organism>
<protein>
    <recommendedName>
        <fullName evidence="3">DUF4124 domain-containing protein</fullName>
    </recommendedName>
</protein>